<accession>A0A5S9BZQ0</accession>
<dbReference type="EMBL" id="AP019525">
    <property type="protein sequence ID" value="BBI90895.1"/>
    <property type="molecule type" value="Genomic_DNA"/>
</dbReference>
<dbReference type="Proteomes" id="UP000424080">
    <property type="component" value="Segment"/>
</dbReference>
<organism evidence="1 2">
    <name type="scientific">Tenacibaculum phage PTm5</name>
    <dbReference type="NCBI Taxonomy" id="2547426"/>
    <lineage>
        <taxon>Viruses</taxon>
        <taxon>Duplodnaviria</taxon>
        <taxon>Heunggongvirae</taxon>
        <taxon>Uroviricota</taxon>
        <taxon>Caudoviricetes</taxon>
        <taxon>Shirahamavirus</taxon>
        <taxon>Shirahamavirus PTm1</taxon>
    </lineage>
</organism>
<protein>
    <submittedName>
        <fullName evidence="1">Uncharacterized protein</fullName>
    </submittedName>
</protein>
<evidence type="ECO:0000313" key="2">
    <source>
        <dbReference type="Proteomes" id="UP000424080"/>
    </source>
</evidence>
<reference evidence="1 2" key="1">
    <citation type="journal article" date="2019" name="Arch. Virol.">
        <title>A novel jumbo Tenacibaculum maritimum lytic phage with head-fiber-like appendages.</title>
        <authorList>
            <person name="Kawato Y."/>
            <person name="Istiqomah I."/>
            <person name="Gaafar A.Y."/>
            <person name="Hanaoka M."/>
            <person name="Ishimaru K."/>
            <person name="Yasuike M."/>
            <person name="Nishiki I."/>
            <person name="Nakamura Y."/>
            <person name="Fujiwara A."/>
            <person name="Nakai T."/>
        </authorList>
    </citation>
    <scope>NUCLEOTIDE SEQUENCE [LARGE SCALE GENOMIC DNA]</scope>
    <source>
        <strain evidence="1 2">PTm5</strain>
    </source>
</reference>
<evidence type="ECO:0000313" key="1">
    <source>
        <dbReference type="EMBL" id="BBI90895.1"/>
    </source>
</evidence>
<sequence>MSKKREEHKVLDARTQAYLKPGMWIGETKITTSTYAILIDGLIQHKEVEYVPALVKLIEEIYTNSSDEHIRTINNKNFVGGY</sequence>
<dbReference type="InterPro" id="IPR036890">
    <property type="entry name" value="HATPase_C_sf"/>
</dbReference>
<proteinExistence type="predicted"/>
<dbReference type="Gene3D" id="3.30.565.10">
    <property type="entry name" value="Histidine kinase-like ATPase, C-terminal domain"/>
    <property type="match status" value="1"/>
</dbReference>
<name>A0A5S9BZQ0_9CAUD</name>